<dbReference type="SUPFAM" id="SSF53335">
    <property type="entry name" value="S-adenosyl-L-methionine-dependent methyltransferases"/>
    <property type="match status" value="1"/>
</dbReference>
<organism evidence="5 6">
    <name type="scientific">Kwoniella mangroviensis CBS 10435</name>
    <dbReference type="NCBI Taxonomy" id="1331196"/>
    <lineage>
        <taxon>Eukaryota</taxon>
        <taxon>Fungi</taxon>
        <taxon>Dikarya</taxon>
        <taxon>Basidiomycota</taxon>
        <taxon>Agaricomycotina</taxon>
        <taxon>Tremellomycetes</taxon>
        <taxon>Tremellales</taxon>
        <taxon>Cryptococcaceae</taxon>
        <taxon>Kwoniella</taxon>
    </lineage>
</organism>
<reference evidence="6" key="2">
    <citation type="submission" date="2013-12" db="EMBL/GenBank/DDBJ databases">
        <title>Evolution of pathogenesis and genome organization in the Tremellales.</title>
        <authorList>
            <person name="Cuomo C."/>
            <person name="Litvintseva A."/>
            <person name="Heitman J."/>
            <person name="Chen Y."/>
            <person name="Sun S."/>
            <person name="Springer D."/>
            <person name="Dromer F."/>
            <person name="Young S."/>
            <person name="Zeng Q."/>
            <person name="Chapman S."/>
            <person name="Gujja S."/>
            <person name="Saif S."/>
            <person name="Birren B."/>
        </authorList>
    </citation>
    <scope>NUCLEOTIDE SEQUENCE [LARGE SCALE GENOMIC DNA]</scope>
    <source>
        <strain evidence="6">CBS 10435</strain>
    </source>
</reference>
<dbReference type="Gene3D" id="3.40.50.150">
    <property type="entry name" value="Vaccinia Virus protein VP39"/>
    <property type="match status" value="1"/>
</dbReference>
<dbReference type="PANTHER" id="PTHR44942">
    <property type="entry name" value="METHYLTRANSF_11 DOMAIN-CONTAINING PROTEIN"/>
    <property type="match status" value="1"/>
</dbReference>
<evidence type="ECO:0000256" key="2">
    <source>
        <dbReference type="ARBA" id="ARBA00022603"/>
    </source>
</evidence>
<protein>
    <recommendedName>
        <fullName evidence="4">Methyltransferase type 11 domain-containing protein</fullName>
    </recommendedName>
</protein>
<dbReference type="AlphaFoldDB" id="A0A1B9IX25"/>
<dbReference type="Proteomes" id="UP000092583">
    <property type="component" value="Unassembled WGS sequence"/>
</dbReference>
<name>A0A1B9IX25_9TREE</name>
<evidence type="ECO:0000259" key="4">
    <source>
        <dbReference type="Pfam" id="PF08241"/>
    </source>
</evidence>
<dbReference type="InterPro" id="IPR013216">
    <property type="entry name" value="Methyltransf_11"/>
</dbReference>
<keyword evidence="2" id="KW-0489">Methyltransferase</keyword>
<dbReference type="OrthoDB" id="66144at2759"/>
<comment type="similarity">
    <text evidence="1">Belongs to the methyltransferase superfamily.</text>
</comment>
<dbReference type="GO" id="GO:0032259">
    <property type="term" value="P:methylation"/>
    <property type="evidence" value="ECO:0007669"/>
    <property type="project" value="UniProtKB-KW"/>
</dbReference>
<dbReference type="EMBL" id="KI669460">
    <property type="protein sequence ID" value="OCF60081.1"/>
    <property type="molecule type" value="Genomic_DNA"/>
</dbReference>
<dbReference type="Pfam" id="PF08241">
    <property type="entry name" value="Methyltransf_11"/>
    <property type="match status" value="1"/>
</dbReference>
<evidence type="ECO:0000313" key="5">
    <source>
        <dbReference type="EMBL" id="OCF60081.1"/>
    </source>
</evidence>
<evidence type="ECO:0000313" key="6">
    <source>
        <dbReference type="Proteomes" id="UP000092583"/>
    </source>
</evidence>
<dbReference type="STRING" id="1331196.A0A1B9IX25"/>
<reference evidence="5 6" key="1">
    <citation type="submission" date="2013-07" db="EMBL/GenBank/DDBJ databases">
        <title>The Genome Sequence of Kwoniella mangroviensis CBS10435.</title>
        <authorList>
            <consortium name="The Broad Institute Genome Sequencing Platform"/>
            <person name="Cuomo C."/>
            <person name="Litvintseva A."/>
            <person name="Chen Y."/>
            <person name="Heitman J."/>
            <person name="Sun S."/>
            <person name="Springer D."/>
            <person name="Dromer F."/>
            <person name="Young S.K."/>
            <person name="Zeng Q."/>
            <person name="Gargeya S."/>
            <person name="Fitzgerald M."/>
            <person name="Abouelleil A."/>
            <person name="Alvarado L."/>
            <person name="Berlin A.M."/>
            <person name="Chapman S.B."/>
            <person name="Dewar J."/>
            <person name="Goldberg J."/>
            <person name="Griggs A."/>
            <person name="Gujja S."/>
            <person name="Hansen M."/>
            <person name="Howarth C."/>
            <person name="Imamovic A."/>
            <person name="Larimer J."/>
            <person name="McCowan C."/>
            <person name="Murphy C."/>
            <person name="Pearson M."/>
            <person name="Priest M."/>
            <person name="Roberts A."/>
            <person name="Saif S."/>
            <person name="Shea T."/>
            <person name="Sykes S."/>
            <person name="Wortman J."/>
            <person name="Nusbaum C."/>
            <person name="Birren B."/>
        </authorList>
    </citation>
    <scope>NUCLEOTIDE SEQUENCE [LARGE SCALE GENOMIC DNA]</scope>
    <source>
        <strain evidence="5 6">CBS 10435</strain>
    </source>
</reference>
<dbReference type="InterPro" id="IPR029063">
    <property type="entry name" value="SAM-dependent_MTases_sf"/>
</dbReference>
<evidence type="ECO:0000256" key="1">
    <source>
        <dbReference type="ARBA" id="ARBA00008361"/>
    </source>
</evidence>
<dbReference type="GO" id="GO:0008757">
    <property type="term" value="F:S-adenosylmethionine-dependent methyltransferase activity"/>
    <property type="evidence" value="ECO:0007669"/>
    <property type="project" value="InterPro"/>
</dbReference>
<dbReference type="InterPro" id="IPR051052">
    <property type="entry name" value="Diverse_substrate_MTase"/>
</dbReference>
<feature type="domain" description="Methyltransferase type 11" evidence="4">
    <location>
        <begin position="100"/>
        <end position="215"/>
    </location>
</feature>
<accession>A0A1B9IX25</accession>
<proteinExistence type="inferred from homology"/>
<sequence>MTWIALTRAPWTIYRSSRCITATRLSAYASKRCNSTSVASDTISNLVRSTVHKIALTGFGEGTNDLYDRARPSYPSDALNKIHQAISTSSSASDGWRIIEPGSGTGIFTRLLLSPPTTQYPTFPIDTLVSIEPSEGMRKTWQNGLETKVPKQVLEDKTVNVVEGAFDDLSNVQQYGMRKGGVDGVIIAQAWHWCDDHEKALREIASYLRPSAPLILIWNLESPIPKWQGEVRKSYEKYDLGSPQYYKGWWRKMFDTQAYKELFEEKEEWSTKWMKGITEDELIDRLFSKSYLTSAHLSPTDRENLENHLRKIMRNAKHEWVDEEKGIFQYYYNTDIVILRRKA</sequence>
<evidence type="ECO:0000256" key="3">
    <source>
        <dbReference type="ARBA" id="ARBA00022679"/>
    </source>
</evidence>
<keyword evidence="6" id="KW-1185">Reference proteome</keyword>
<keyword evidence="3" id="KW-0808">Transferase</keyword>
<dbReference type="CDD" id="cd02440">
    <property type="entry name" value="AdoMet_MTases"/>
    <property type="match status" value="1"/>
</dbReference>
<dbReference type="PANTHER" id="PTHR44942:SF4">
    <property type="entry name" value="METHYLTRANSFERASE TYPE 11 DOMAIN-CONTAINING PROTEIN"/>
    <property type="match status" value="1"/>
</dbReference>
<gene>
    <name evidence="5" type="ORF">L486_02755</name>
</gene>